<dbReference type="AlphaFoldDB" id="A0AAG5D1M9"/>
<organism evidence="1 2">
    <name type="scientific">Anopheles atroparvus</name>
    <name type="common">European mosquito</name>
    <dbReference type="NCBI Taxonomy" id="41427"/>
    <lineage>
        <taxon>Eukaryota</taxon>
        <taxon>Metazoa</taxon>
        <taxon>Ecdysozoa</taxon>
        <taxon>Arthropoda</taxon>
        <taxon>Hexapoda</taxon>
        <taxon>Insecta</taxon>
        <taxon>Pterygota</taxon>
        <taxon>Neoptera</taxon>
        <taxon>Endopterygota</taxon>
        <taxon>Diptera</taxon>
        <taxon>Nematocera</taxon>
        <taxon>Culicoidea</taxon>
        <taxon>Culicidae</taxon>
        <taxon>Anophelinae</taxon>
        <taxon>Anopheles</taxon>
    </lineage>
</organism>
<keyword evidence="2" id="KW-1185">Reference proteome</keyword>
<sequence length="77" mass="9104">MKTTSLGRLGPIGEKSYDAHRGNLMWQRSISSWPQCAQKHFSLPYKKRRRTNQCLLVIEIDENHLTGQVRSHWRKKL</sequence>
<dbReference type="Proteomes" id="UP000075880">
    <property type="component" value="Unassembled WGS sequence"/>
</dbReference>
<protein>
    <submittedName>
        <fullName evidence="1">Uncharacterized protein</fullName>
    </submittedName>
</protein>
<name>A0AAG5D1M9_ANOAO</name>
<accession>A0AAG5D1M9</accession>
<evidence type="ECO:0000313" key="1">
    <source>
        <dbReference type="EnsemblMetazoa" id="ENSAATROPP004810"/>
    </source>
</evidence>
<proteinExistence type="predicted"/>
<evidence type="ECO:0000313" key="2">
    <source>
        <dbReference type="Proteomes" id="UP000075880"/>
    </source>
</evidence>
<dbReference type="EnsemblMetazoa" id="ENSAATROPT005130">
    <property type="protein sequence ID" value="ENSAATROPP004810"/>
    <property type="gene ID" value="ENSAATROPG004099"/>
</dbReference>
<reference evidence="1" key="1">
    <citation type="submission" date="2024-04" db="UniProtKB">
        <authorList>
            <consortium name="EnsemblMetazoa"/>
        </authorList>
    </citation>
    <scope>IDENTIFICATION</scope>
    <source>
        <strain evidence="1">EBRO</strain>
    </source>
</reference>